<evidence type="ECO:0000256" key="10">
    <source>
        <dbReference type="SAM" id="MobiDB-lite"/>
    </source>
</evidence>
<dbReference type="AlphaFoldDB" id="A0A848G7J6"/>
<dbReference type="InterPro" id="IPR050739">
    <property type="entry name" value="MFP"/>
</dbReference>
<dbReference type="Pfam" id="PF25963">
    <property type="entry name" value="Beta-barrel_AAEA"/>
    <property type="match status" value="1"/>
</dbReference>
<feature type="domain" description="p-hydroxybenzoic acid efflux pump subunit AaeA-like beta-barrel" evidence="13">
    <location>
        <begin position="250"/>
        <end position="340"/>
    </location>
</feature>
<gene>
    <name evidence="14" type="ORF">HHL15_11570</name>
</gene>
<feature type="coiled-coil region" evidence="9">
    <location>
        <begin position="157"/>
        <end position="184"/>
    </location>
</feature>
<evidence type="ECO:0000259" key="12">
    <source>
        <dbReference type="Pfam" id="PF25885"/>
    </source>
</evidence>
<sequence>MTTPNSDNPAAVHNSKRKRSLLAIAAITALGGLAWGGWWATHGRFLEHTDDAYVAGNVVQITPQVAGTVVAIEADDTQLVKVGQPLVRLDPSDARVALEQAEAQLGQTVREVRALYAGGGALEAAARQKETDLAKARDDLQRRQQIAGTGAVAGEEIEHARAALRAAEAALQTAREQLAINRVQTQGARIDTHPSVLRAATRVEESFLALARTAVSAPVGGLVARRAVQVGQRVAAGAPLMAVVPLEQVWVDANFKESQLRDMHAGQTVTLSADLYGNRVEYHGKVAGLAAGTGSAFALLPAQNASGNWIKVVQRVPVRITLDPQELAEHPLRIGLSMQVEVDVRDSDGKAAALGTAPTAPMASTTIFDDLGKAAQARIKAIISANSGEGGAILPLRPEPGAPAAALPAPRRTRA</sequence>
<accession>A0A848G7J6</accession>
<name>A0A848G7J6_9RHOO</name>
<dbReference type="PANTHER" id="PTHR30386">
    <property type="entry name" value="MEMBRANE FUSION SUBUNIT OF EMRAB-TOLC MULTIDRUG EFFLUX PUMP"/>
    <property type="match status" value="1"/>
</dbReference>
<dbReference type="FunFam" id="2.40.30.170:FF:000003">
    <property type="entry name" value="Multidrug resistance protein A"/>
    <property type="match status" value="1"/>
</dbReference>
<feature type="domain" description="Multidrug export protein EmrA/FarA alpha-helical hairpin" evidence="12">
    <location>
        <begin position="93"/>
        <end position="213"/>
    </location>
</feature>
<dbReference type="InterPro" id="IPR058634">
    <property type="entry name" value="AaeA-lik-b-barrel"/>
</dbReference>
<dbReference type="GO" id="GO:0005886">
    <property type="term" value="C:plasma membrane"/>
    <property type="evidence" value="ECO:0007669"/>
    <property type="project" value="UniProtKB-SubCell"/>
</dbReference>
<keyword evidence="5" id="KW-0997">Cell inner membrane</keyword>
<feature type="compositionally biased region" description="Low complexity" evidence="10">
    <location>
        <begin position="402"/>
        <end position="415"/>
    </location>
</feature>
<keyword evidence="3" id="KW-0813">Transport</keyword>
<evidence type="ECO:0000259" key="13">
    <source>
        <dbReference type="Pfam" id="PF25963"/>
    </source>
</evidence>
<keyword evidence="9" id="KW-0175">Coiled coil</keyword>
<evidence type="ECO:0000256" key="9">
    <source>
        <dbReference type="SAM" id="Coils"/>
    </source>
</evidence>
<keyword evidence="8 11" id="KW-0472">Membrane</keyword>
<evidence type="ECO:0000256" key="4">
    <source>
        <dbReference type="ARBA" id="ARBA00022475"/>
    </source>
</evidence>
<dbReference type="PANTHER" id="PTHR30386:SF19">
    <property type="entry name" value="MULTIDRUG EXPORT PROTEIN EMRA-RELATED"/>
    <property type="match status" value="1"/>
</dbReference>
<dbReference type="Gene3D" id="2.40.30.170">
    <property type="match status" value="1"/>
</dbReference>
<reference evidence="14 15" key="1">
    <citation type="submission" date="2020-04" db="EMBL/GenBank/DDBJ databases">
        <title>Zoogloea sp. G-4-1-14 isolated from soil.</title>
        <authorList>
            <person name="Dahal R.H."/>
        </authorList>
    </citation>
    <scope>NUCLEOTIDE SEQUENCE [LARGE SCALE GENOMIC DNA]</scope>
    <source>
        <strain evidence="14 15">G-4-1-14</strain>
    </source>
</reference>
<keyword evidence="4" id="KW-1003">Cell membrane</keyword>
<evidence type="ECO:0000256" key="7">
    <source>
        <dbReference type="ARBA" id="ARBA00022989"/>
    </source>
</evidence>
<proteinExistence type="inferred from homology"/>
<evidence type="ECO:0000256" key="11">
    <source>
        <dbReference type="SAM" id="Phobius"/>
    </source>
</evidence>
<keyword evidence="15" id="KW-1185">Reference proteome</keyword>
<evidence type="ECO:0000256" key="5">
    <source>
        <dbReference type="ARBA" id="ARBA00022519"/>
    </source>
</evidence>
<evidence type="ECO:0000313" key="15">
    <source>
        <dbReference type="Proteomes" id="UP000580043"/>
    </source>
</evidence>
<dbReference type="RefSeq" id="WP_169145926.1">
    <property type="nucleotide sequence ID" value="NZ_JABBGA010000008.1"/>
</dbReference>
<dbReference type="Proteomes" id="UP000580043">
    <property type="component" value="Unassembled WGS sequence"/>
</dbReference>
<protein>
    <submittedName>
        <fullName evidence="14">HlyD family efflux transporter periplasmic adaptor subunit</fullName>
    </submittedName>
</protein>
<evidence type="ECO:0000313" key="14">
    <source>
        <dbReference type="EMBL" id="NML26383.1"/>
    </source>
</evidence>
<comment type="caution">
    <text evidence="14">The sequence shown here is derived from an EMBL/GenBank/DDBJ whole genome shotgun (WGS) entry which is preliminary data.</text>
</comment>
<comment type="subcellular location">
    <subcellularLocation>
        <location evidence="1">Cell inner membrane</location>
        <topology evidence="1">Single-pass membrane protein</topology>
    </subcellularLocation>
</comment>
<feature type="transmembrane region" description="Helical" evidence="11">
    <location>
        <begin position="21"/>
        <end position="40"/>
    </location>
</feature>
<dbReference type="Gene3D" id="1.10.287.470">
    <property type="entry name" value="Helix hairpin bin"/>
    <property type="match status" value="1"/>
</dbReference>
<keyword evidence="7 11" id="KW-1133">Transmembrane helix</keyword>
<organism evidence="14 15">
    <name type="scientific">Zoogloea dura</name>
    <dbReference type="NCBI Taxonomy" id="2728840"/>
    <lineage>
        <taxon>Bacteria</taxon>
        <taxon>Pseudomonadati</taxon>
        <taxon>Pseudomonadota</taxon>
        <taxon>Betaproteobacteria</taxon>
        <taxon>Rhodocyclales</taxon>
        <taxon>Zoogloeaceae</taxon>
        <taxon>Zoogloea</taxon>
    </lineage>
</organism>
<dbReference type="GO" id="GO:0046677">
    <property type="term" value="P:response to antibiotic"/>
    <property type="evidence" value="ECO:0007669"/>
    <property type="project" value="UniProtKB-ARBA"/>
</dbReference>
<evidence type="ECO:0000256" key="6">
    <source>
        <dbReference type="ARBA" id="ARBA00022692"/>
    </source>
</evidence>
<evidence type="ECO:0000256" key="1">
    <source>
        <dbReference type="ARBA" id="ARBA00004377"/>
    </source>
</evidence>
<dbReference type="GO" id="GO:1990961">
    <property type="term" value="P:xenobiotic detoxification by transmembrane export across the plasma membrane"/>
    <property type="evidence" value="ECO:0007669"/>
    <property type="project" value="UniProtKB-ARBA"/>
</dbReference>
<keyword evidence="6 11" id="KW-0812">Transmembrane</keyword>
<dbReference type="Gene3D" id="2.40.50.100">
    <property type="match status" value="1"/>
</dbReference>
<dbReference type="SUPFAM" id="SSF111369">
    <property type="entry name" value="HlyD-like secretion proteins"/>
    <property type="match status" value="3"/>
</dbReference>
<dbReference type="GO" id="GO:0015721">
    <property type="term" value="P:bile acid and bile salt transport"/>
    <property type="evidence" value="ECO:0007669"/>
    <property type="project" value="UniProtKB-ARBA"/>
</dbReference>
<evidence type="ECO:0000256" key="8">
    <source>
        <dbReference type="ARBA" id="ARBA00023136"/>
    </source>
</evidence>
<dbReference type="InterPro" id="IPR058633">
    <property type="entry name" value="EmrA/FarA_HH"/>
</dbReference>
<evidence type="ECO:0000256" key="3">
    <source>
        <dbReference type="ARBA" id="ARBA00022448"/>
    </source>
</evidence>
<feature type="region of interest" description="Disordered" evidence="10">
    <location>
        <begin position="392"/>
        <end position="415"/>
    </location>
</feature>
<dbReference type="EMBL" id="JABBGA010000008">
    <property type="protein sequence ID" value="NML26383.1"/>
    <property type="molecule type" value="Genomic_DNA"/>
</dbReference>
<dbReference type="Pfam" id="PF25885">
    <property type="entry name" value="HH_EMRA"/>
    <property type="match status" value="1"/>
</dbReference>
<evidence type="ECO:0000256" key="2">
    <source>
        <dbReference type="ARBA" id="ARBA00009477"/>
    </source>
</evidence>
<comment type="similarity">
    <text evidence="2">Belongs to the membrane fusion protein (MFP) (TC 8.A.1) family.</text>
</comment>